<protein>
    <submittedName>
        <fullName evidence="2">Uncharacterized protein</fullName>
    </submittedName>
</protein>
<keyword evidence="1" id="KW-1133">Transmembrane helix</keyword>
<dbReference type="Proteomes" id="UP000726136">
    <property type="component" value="Unassembled WGS sequence"/>
</dbReference>
<reference evidence="2 3" key="1">
    <citation type="journal article" date="2021" name="PeerJ">
        <title>Analysis of 44 Vibrio anguillarum genomes reveals high genetic diversity.</title>
        <authorList>
            <person name="Hansen M.J."/>
            <person name="Dalsgaard I."/>
        </authorList>
    </citation>
    <scope>NUCLEOTIDE SEQUENCE [LARGE SCALE GENOMIC DNA]</scope>
    <source>
        <strain evidence="2 3">040915-1/1B</strain>
    </source>
</reference>
<evidence type="ECO:0000256" key="1">
    <source>
        <dbReference type="SAM" id="Phobius"/>
    </source>
</evidence>
<gene>
    <name evidence="2" type="ORF">EAY46_25885</name>
</gene>
<feature type="transmembrane region" description="Helical" evidence="1">
    <location>
        <begin position="33"/>
        <end position="53"/>
    </location>
</feature>
<name>A0ABR9ZD95_VIBAN</name>
<keyword evidence="1" id="KW-0812">Transmembrane</keyword>
<proteinExistence type="predicted"/>
<sequence length="124" mass="14356">LAGRYVTLKRSRSSVVWKYIWNRIIWPNKYLTWQSQLIIIFSLVAVVVARVMYQVISHSTFSVGLLFSLYSIAVVACYLYDKDLPIGTTSFDFEPNDISNQHIRLVVILLSLVFYMICVLKEVS</sequence>
<feature type="transmembrane region" description="Helical" evidence="1">
    <location>
        <begin position="60"/>
        <end position="81"/>
    </location>
</feature>
<accession>A0ABR9ZD95</accession>
<keyword evidence="1" id="KW-0472">Membrane</keyword>
<evidence type="ECO:0000313" key="2">
    <source>
        <dbReference type="EMBL" id="MBF4376414.1"/>
    </source>
</evidence>
<evidence type="ECO:0000313" key="3">
    <source>
        <dbReference type="Proteomes" id="UP000726136"/>
    </source>
</evidence>
<comment type="caution">
    <text evidence="2">The sequence shown here is derived from an EMBL/GenBank/DDBJ whole genome shotgun (WGS) entry which is preliminary data.</text>
</comment>
<feature type="transmembrane region" description="Helical" evidence="1">
    <location>
        <begin position="101"/>
        <end position="120"/>
    </location>
</feature>
<keyword evidence="3" id="KW-1185">Reference proteome</keyword>
<dbReference type="EMBL" id="RDPI01000786">
    <property type="protein sequence ID" value="MBF4376414.1"/>
    <property type="molecule type" value="Genomic_DNA"/>
</dbReference>
<feature type="non-terminal residue" evidence="2">
    <location>
        <position position="1"/>
    </location>
</feature>
<organism evidence="2 3">
    <name type="scientific">Vibrio anguillarum</name>
    <name type="common">Listonella anguillarum</name>
    <dbReference type="NCBI Taxonomy" id="55601"/>
    <lineage>
        <taxon>Bacteria</taxon>
        <taxon>Pseudomonadati</taxon>
        <taxon>Pseudomonadota</taxon>
        <taxon>Gammaproteobacteria</taxon>
        <taxon>Vibrionales</taxon>
        <taxon>Vibrionaceae</taxon>
        <taxon>Vibrio</taxon>
    </lineage>
</organism>